<evidence type="ECO:0008006" key="3">
    <source>
        <dbReference type="Google" id="ProtNLM"/>
    </source>
</evidence>
<evidence type="ECO:0000313" key="1">
    <source>
        <dbReference type="EMBL" id="HIX57510.1"/>
    </source>
</evidence>
<dbReference type="EMBL" id="DXEV01000168">
    <property type="protein sequence ID" value="HIX57510.1"/>
    <property type="molecule type" value="Genomic_DNA"/>
</dbReference>
<protein>
    <recommendedName>
        <fullName evidence="3">Acyl carrier protein</fullName>
    </recommendedName>
</protein>
<gene>
    <name evidence="1" type="ORF">H9850_08580</name>
</gene>
<dbReference type="InterPro" id="IPR036736">
    <property type="entry name" value="ACP-like_sf"/>
</dbReference>
<name>A0A9D1WEH1_9GAMM</name>
<reference evidence="1" key="2">
    <citation type="submission" date="2021-04" db="EMBL/GenBank/DDBJ databases">
        <authorList>
            <person name="Gilroy R."/>
        </authorList>
    </citation>
    <scope>NUCLEOTIDE SEQUENCE</scope>
    <source>
        <strain evidence="1">USASDec5-558</strain>
    </source>
</reference>
<dbReference type="Proteomes" id="UP000886829">
    <property type="component" value="Unassembled WGS sequence"/>
</dbReference>
<dbReference type="AlphaFoldDB" id="A0A9D1WEH1"/>
<dbReference type="SUPFAM" id="SSF47336">
    <property type="entry name" value="ACP-like"/>
    <property type="match status" value="1"/>
</dbReference>
<accession>A0A9D1WEH1</accession>
<evidence type="ECO:0000313" key="2">
    <source>
        <dbReference type="Proteomes" id="UP000886829"/>
    </source>
</evidence>
<dbReference type="Gene3D" id="1.10.1200.10">
    <property type="entry name" value="ACP-like"/>
    <property type="match status" value="1"/>
</dbReference>
<sequence>MITANDALALLQQIGHADIDIDNQALMSDGILSSIDIMLLIGAIEEQYNCHIDEDMLDMDCFESCQAIADLVNKATALA</sequence>
<comment type="caution">
    <text evidence="1">The sequence shown here is derived from an EMBL/GenBank/DDBJ whole genome shotgun (WGS) entry which is preliminary data.</text>
</comment>
<reference evidence="1" key="1">
    <citation type="journal article" date="2021" name="PeerJ">
        <title>Extensive microbial diversity within the chicken gut microbiome revealed by metagenomics and culture.</title>
        <authorList>
            <person name="Gilroy R."/>
            <person name="Ravi A."/>
            <person name="Getino M."/>
            <person name="Pursley I."/>
            <person name="Horton D.L."/>
            <person name="Alikhan N.F."/>
            <person name="Baker D."/>
            <person name="Gharbi K."/>
            <person name="Hall N."/>
            <person name="Watson M."/>
            <person name="Adriaenssens E.M."/>
            <person name="Foster-Nyarko E."/>
            <person name="Jarju S."/>
            <person name="Secka A."/>
            <person name="Antonio M."/>
            <person name="Oren A."/>
            <person name="Chaudhuri R.R."/>
            <person name="La Ragione R."/>
            <person name="Hildebrand F."/>
            <person name="Pallen M.J."/>
        </authorList>
    </citation>
    <scope>NUCLEOTIDE SEQUENCE</scope>
    <source>
        <strain evidence="1">USASDec5-558</strain>
    </source>
</reference>
<proteinExistence type="predicted"/>
<organism evidence="1 2">
    <name type="scientific">Candidatus Anaerobiospirillum pullistercoris</name>
    <dbReference type="NCBI Taxonomy" id="2838452"/>
    <lineage>
        <taxon>Bacteria</taxon>
        <taxon>Pseudomonadati</taxon>
        <taxon>Pseudomonadota</taxon>
        <taxon>Gammaproteobacteria</taxon>
        <taxon>Aeromonadales</taxon>
        <taxon>Succinivibrionaceae</taxon>
        <taxon>Anaerobiospirillum</taxon>
    </lineage>
</organism>